<dbReference type="CDD" id="cd16964">
    <property type="entry name" value="YqgF"/>
    <property type="match status" value="1"/>
</dbReference>
<dbReference type="Pfam" id="PF03652">
    <property type="entry name" value="RuvX"/>
    <property type="match status" value="1"/>
</dbReference>
<dbReference type="Gene3D" id="3.30.420.140">
    <property type="entry name" value="YqgF/RNase H-like domain"/>
    <property type="match status" value="1"/>
</dbReference>
<dbReference type="GO" id="GO:0006364">
    <property type="term" value="P:rRNA processing"/>
    <property type="evidence" value="ECO:0007669"/>
    <property type="project" value="InterPro"/>
</dbReference>
<evidence type="ECO:0000313" key="2">
    <source>
        <dbReference type="Proteomes" id="UP000034793"/>
    </source>
</evidence>
<evidence type="ECO:0008006" key="3">
    <source>
        <dbReference type="Google" id="ProtNLM"/>
    </source>
</evidence>
<comment type="caution">
    <text evidence="1">The sequence shown here is derived from an EMBL/GenBank/DDBJ whole genome shotgun (WGS) entry which is preliminary data.</text>
</comment>
<proteinExistence type="predicted"/>
<name>A0A0G0PK00_9BACT</name>
<dbReference type="InterPro" id="IPR037027">
    <property type="entry name" value="YqgF/RNaseH-like_dom_sf"/>
</dbReference>
<protein>
    <recommendedName>
        <fullName evidence="3">YqgF/RNase H-like domain-containing protein</fullName>
    </recommendedName>
</protein>
<sequence>MGVAVGDGENRMAFPHAVISNDKNLLPEIEKIIAKEKIEKVVIGESKDFKGEPNKIMGEIEKFKKILTEKTKLEILLEPEFMTSAQAEHLQGKNEMHDASAAAIILQFYLDKNSHML</sequence>
<dbReference type="InterPro" id="IPR012337">
    <property type="entry name" value="RNaseH-like_sf"/>
</dbReference>
<dbReference type="InterPro" id="IPR005227">
    <property type="entry name" value="YqgF"/>
</dbReference>
<dbReference type="AlphaFoldDB" id="A0A0G0PK00"/>
<accession>A0A0G0PK00</accession>
<gene>
    <name evidence="1" type="ORF">UT61_C0054G0005</name>
</gene>
<dbReference type="SUPFAM" id="SSF53098">
    <property type="entry name" value="Ribonuclease H-like"/>
    <property type="match status" value="1"/>
</dbReference>
<evidence type="ECO:0000313" key="1">
    <source>
        <dbReference type="EMBL" id="KKR28233.1"/>
    </source>
</evidence>
<reference evidence="1 2" key="1">
    <citation type="journal article" date="2015" name="Nature">
        <title>rRNA introns, odd ribosomes, and small enigmatic genomes across a large radiation of phyla.</title>
        <authorList>
            <person name="Brown C.T."/>
            <person name="Hug L.A."/>
            <person name="Thomas B.C."/>
            <person name="Sharon I."/>
            <person name="Castelle C.J."/>
            <person name="Singh A."/>
            <person name="Wilkins M.J."/>
            <person name="Williams K.H."/>
            <person name="Banfield J.F."/>
        </authorList>
    </citation>
    <scope>NUCLEOTIDE SEQUENCE [LARGE SCALE GENOMIC DNA]</scope>
</reference>
<organism evidence="1 2">
    <name type="scientific">Candidatus Woesebacteria bacterium GW2011_GWA1_39_8</name>
    <dbReference type="NCBI Taxonomy" id="1618552"/>
    <lineage>
        <taxon>Bacteria</taxon>
        <taxon>Candidatus Woeseibacteriota</taxon>
    </lineage>
</organism>
<dbReference type="Proteomes" id="UP000034793">
    <property type="component" value="Unassembled WGS sequence"/>
</dbReference>
<dbReference type="EMBL" id="LBXL01000054">
    <property type="protein sequence ID" value="KKR28233.1"/>
    <property type="molecule type" value="Genomic_DNA"/>
</dbReference>